<sequence length="73" mass="8274">MRLIDGRRDGHNHEIRLSQGSRIGADFQMDRRLEIGAAHLAGGIDMLSIVRYLVCRQIVTDRSTLLAELDSQR</sequence>
<name>A0A080LWQ8_9PROT</name>
<evidence type="ECO:0000313" key="1">
    <source>
        <dbReference type="EMBL" id="KFB73123.1"/>
    </source>
</evidence>
<reference evidence="1 2" key="1">
    <citation type="submission" date="2014-02" db="EMBL/GenBank/DDBJ databases">
        <title>Expanding our view of genomic diversity in Candidatus Accumulibacter clades.</title>
        <authorList>
            <person name="Skennerton C.T."/>
            <person name="Barr J.J."/>
            <person name="Slater F.R."/>
            <person name="Bond P.L."/>
            <person name="Tyson G.W."/>
        </authorList>
    </citation>
    <scope>NUCLEOTIDE SEQUENCE [LARGE SCALE GENOMIC DNA]</scope>
    <source>
        <strain evidence="2">BA-91</strain>
    </source>
</reference>
<gene>
    <name evidence="1" type="ORF">AW09_001633</name>
</gene>
<protein>
    <submittedName>
        <fullName evidence="1">Uncharacterized protein</fullName>
    </submittedName>
</protein>
<accession>A0A080LWQ8</accession>
<organism evidence="1 2">
    <name type="scientific">Candidatus Accumulibacter phosphatis</name>
    <dbReference type="NCBI Taxonomy" id="327160"/>
    <lineage>
        <taxon>Bacteria</taxon>
        <taxon>Pseudomonadati</taxon>
        <taxon>Pseudomonadota</taxon>
        <taxon>Betaproteobacteria</taxon>
        <taxon>Candidatus Accumulibacter</taxon>
    </lineage>
</organism>
<dbReference type="EMBL" id="JDVG02000282">
    <property type="protein sequence ID" value="KFB73123.1"/>
    <property type="molecule type" value="Genomic_DNA"/>
</dbReference>
<proteinExistence type="predicted"/>
<evidence type="ECO:0000313" key="2">
    <source>
        <dbReference type="Proteomes" id="UP000020077"/>
    </source>
</evidence>
<comment type="caution">
    <text evidence="1">The sequence shown here is derived from an EMBL/GenBank/DDBJ whole genome shotgun (WGS) entry which is preliminary data.</text>
</comment>
<dbReference type="Proteomes" id="UP000020077">
    <property type="component" value="Unassembled WGS sequence"/>
</dbReference>
<dbReference type="AlphaFoldDB" id="A0A080LWQ8"/>